<dbReference type="GO" id="GO:0005886">
    <property type="term" value="C:plasma membrane"/>
    <property type="evidence" value="ECO:0007669"/>
    <property type="project" value="UniProtKB-SubCell"/>
</dbReference>
<comment type="subcellular location">
    <subcellularLocation>
        <location evidence="1">Cell membrane</location>
        <topology evidence="1">Multi-pass membrane protein</topology>
    </subcellularLocation>
</comment>
<dbReference type="AlphaFoldDB" id="A0A8S0G716"/>
<reference evidence="7 8" key="1">
    <citation type="submission" date="2020-01" db="EMBL/GenBank/DDBJ databases">
        <title>Dynamics of blaIMP-6 dissemination in carbapenem resistant Enterobacteriacea isolated from regional surveillance in Osaka, Japan.</title>
        <authorList>
            <person name="Abe R."/>
            <person name="Akeda Y."/>
            <person name="Sugawara Y."/>
            <person name="Yamamoto N."/>
            <person name="Tomono K."/>
            <person name="Takeuchi D."/>
            <person name="Kawahara R."/>
            <person name="Hamada S."/>
        </authorList>
    </citation>
    <scope>NUCLEOTIDE SEQUENCE [LARGE SCALE GENOMIC DNA]</scope>
    <source>
        <strain evidence="7 8">E300</strain>
    </source>
</reference>
<dbReference type="GO" id="GO:0015444">
    <property type="term" value="F:P-type magnesium transporter activity"/>
    <property type="evidence" value="ECO:0007669"/>
    <property type="project" value="InterPro"/>
</dbReference>
<dbReference type="PRINTS" id="PR01836">
    <property type="entry name" value="MGATPASE"/>
</dbReference>
<evidence type="ECO:0000259" key="6">
    <source>
        <dbReference type="Pfam" id="PF00689"/>
    </source>
</evidence>
<name>A0A8S0G716_ECOLX</name>
<evidence type="ECO:0000256" key="2">
    <source>
        <dbReference type="ARBA" id="ARBA00022475"/>
    </source>
</evidence>
<dbReference type="InterPro" id="IPR023298">
    <property type="entry name" value="ATPase_P-typ_TM_dom_sf"/>
</dbReference>
<sequence>MTASSNFGNVFSVLVASAFLPFLPMLPLHLLIQNLLYDVSQVAIPFDNVDDEQIQKPQRWNPADLGRFMIFFGPISSIFDILTFCLMWWVFHANTPETQTLFQSGWFVVGLLSQTLIVHMIRTRRVPFIQSCASWPLMIMTVIVMIVGIALPFSPLASYLQLL</sequence>
<feature type="transmembrane region" description="Helical" evidence="5">
    <location>
        <begin position="68"/>
        <end position="91"/>
    </location>
</feature>
<keyword evidence="4" id="KW-0460">Magnesium</keyword>
<dbReference type="Proteomes" id="UP000467488">
    <property type="component" value="Chromosome"/>
</dbReference>
<dbReference type="EMBL" id="AP022360">
    <property type="protein sequence ID" value="BBU87258.1"/>
    <property type="molecule type" value="Genomic_DNA"/>
</dbReference>
<gene>
    <name evidence="7" type="ORF">EIMP300_86580</name>
</gene>
<protein>
    <recommendedName>
        <fullName evidence="6">Cation-transporting P-type ATPase C-terminal domain-containing protein</fullName>
    </recommendedName>
</protein>
<feature type="transmembrane region" description="Helical" evidence="5">
    <location>
        <begin position="133"/>
        <end position="153"/>
    </location>
</feature>
<feature type="transmembrane region" description="Helical" evidence="5">
    <location>
        <begin position="6"/>
        <end position="26"/>
    </location>
</feature>
<accession>A0A8S0G716</accession>
<keyword evidence="5" id="KW-1133">Transmembrane helix</keyword>
<keyword evidence="3" id="KW-0597">Phosphoprotein</keyword>
<dbReference type="InterPro" id="IPR006068">
    <property type="entry name" value="ATPase_P-typ_cation-transptr_C"/>
</dbReference>
<feature type="transmembrane region" description="Helical" evidence="5">
    <location>
        <begin position="103"/>
        <end position="121"/>
    </location>
</feature>
<dbReference type="Pfam" id="PF00689">
    <property type="entry name" value="Cation_ATPase_C"/>
    <property type="match status" value="1"/>
</dbReference>
<keyword evidence="5" id="KW-0472">Membrane</keyword>
<feature type="domain" description="Cation-transporting P-type ATPase C-terminal" evidence="6">
    <location>
        <begin position="22"/>
        <end position="161"/>
    </location>
</feature>
<organism evidence="7 8">
    <name type="scientific">Escherichia coli</name>
    <dbReference type="NCBI Taxonomy" id="562"/>
    <lineage>
        <taxon>Bacteria</taxon>
        <taxon>Pseudomonadati</taxon>
        <taxon>Pseudomonadota</taxon>
        <taxon>Gammaproteobacteria</taxon>
        <taxon>Enterobacterales</taxon>
        <taxon>Enterobacteriaceae</taxon>
        <taxon>Escherichia</taxon>
    </lineage>
</organism>
<dbReference type="SUPFAM" id="SSF81665">
    <property type="entry name" value="Calcium ATPase, transmembrane domain M"/>
    <property type="match status" value="1"/>
</dbReference>
<evidence type="ECO:0000256" key="4">
    <source>
        <dbReference type="ARBA" id="ARBA00022842"/>
    </source>
</evidence>
<keyword evidence="2" id="KW-1003">Cell membrane</keyword>
<evidence type="ECO:0000313" key="7">
    <source>
        <dbReference type="EMBL" id="BBU87258.1"/>
    </source>
</evidence>
<dbReference type="Gene3D" id="1.20.1110.10">
    <property type="entry name" value="Calcium-transporting ATPase, transmembrane domain"/>
    <property type="match status" value="1"/>
</dbReference>
<evidence type="ECO:0000256" key="3">
    <source>
        <dbReference type="ARBA" id="ARBA00022553"/>
    </source>
</evidence>
<proteinExistence type="predicted"/>
<evidence type="ECO:0000313" key="8">
    <source>
        <dbReference type="Proteomes" id="UP000467488"/>
    </source>
</evidence>
<evidence type="ECO:0000256" key="5">
    <source>
        <dbReference type="SAM" id="Phobius"/>
    </source>
</evidence>
<dbReference type="InterPro" id="IPR006415">
    <property type="entry name" value="P-type_ATPase_IIIB"/>
</dbReference>
<evidence type="ECO:0000256" key="1">
    <source>
        <dbReference type="ARBA" id="ARBA00004651"/>
    </source>
</evidence>
<keyword evidence="5" id="KW-0812">Transmembrane</keyword>